<dbReference type="STRING" id="1965070.A0A3S3P799"/>
<evidence type="ECO:0000256" key="2">
    <source>
        <dbReference type="ARBA" id="ARBA00009849"/>
    </source>
</evidence>
<dbReference type="PANTHER" id="PTHR12424:SF8">
    <property type="entry name" value="PROTEIN TWEETY"/>
    <property type="match status" value="1"/>
</dbReference>
<evidence type="ECO:0000313" key="16">
    <source>
        <dbReference type="EMBL" id="RWS09447.1"/>
    </source>
</evidence>
<keyword evidence="7 13" id="KW-0406">Ion transport</keyword>
<feature type="region of interest" description="Disordered" evidence="15">
    <location>
        <begin position="521"/>
        <end position="553"/>
    </location>
</feature>
<evidence type="ECO:0000256" key="9">
    <source>
        <dbReference type="ARBA" id="ARBA00023173"/>
    </source>
</evidence>
<feature type="transmembrane region" description="Helical" evidence="13">
    <location>
        <begin position="100"/>
        <end position="119"/>
    </location>
</feature>
<evidence type="ECO:0000313" key="17">
    <source>
        <dbReference type="Proteomes" id="UP000285301"/>
    </source>
</evidence>
<comment type="subcellular location">
    <subcellularLocation>
        <location evidence="1 13">Cell membrane</location>
        <topology evidence="1 13">Multi-pass membrane protein</topology>
    </subcellularLocation>
</comment>
<proteinExistence type="inferred from homology"/>
<dbReference type="GO" id="GO:0072320">
    <property type="term" value="F:volume-sensitive chloride channel activity"/>
    <property type="evidence" value="ECO:0007669"/>
    <property type="project" value="TreeGrafter"/>
</dbReference>
<dbReference type="EMBL" id="NCKU01002500">
    <property type="protein sequence ID" value="RWS09447.1"/>
    <property type="molecule type" value="Genomic_DNA"/>
</dbReference>
<feature type="transmembrane region" description="Helical" evidence="13">
    <location>
        <begin position="255"/>
        <end position="280"/>
    </location>
</feature>
<comment type="similarity">
    <text evidence="2 13">Belongs to the tweety family.</text>
</comment>
<sequence length="565" mass="63929">MQPMDYFLNATVPSPDGQYNVSLVAQWFHKVPHLDIRLNPVNSTFDPNDNEYLEALGILVAIPGFWLILTLLFFLIFFLCRCCDVNSKKKRKLTCCKCCLFLFTLITSSAIAVGFFGNYQSHEGMVEVQNSSSVELQHLQFLRNKTQNVESLFDHGITSRLDSLERSLTGPLVKNYSVLPILSEKLVAMKRNATRGVQLAIEINNKLTSLDMAFIPQRIKEIEQFRWPITMAIFSFLFLICLILLCGVCRHSRCLLILFSVLGLLSLVVCWVMTSLFLGVSVAGSDFCMDPKPFLRKQFSSTGETVFINYYLNCDVRSKNAFENSIEQMRRLNENLQEMNVEMDRICDTYCRLTSVQNDFGSISSQITQIFQLLSEIESYSQCSHVHQEYINTMNHSCKETLEGVALMLVSSSATGLLLTLLVLCASHTWINIRKKRTVIGDVNEETDPFLPPTSASSTVSSANSKRMRDNFNTSSSTTRPRYSHTPPQTPHFPSSGPVTTSTPTPINGRSIIREDQLSFLTPPPSYEQVGQHPSHPQHHPQLHQHHGQHHQAVGPHYVVSYRKS</sequence>
<evidence type="ECO:0000256" key="15">
    <source>
        <dbReference type="SAM" id="MobiDB-lite"/>
    </source>
</evidence>
<feature type="compositionally biased region" description="Low complexity" evidence="15">
    <location>
        <begin position="454"/>
        <end position="465"/>
    </location>
</feature>
<feature type="transmembrane region" description="Helical" evidence="13">
    <location>
        <begin position="405"/>
        <end position="427"/>
    </location>
</feature>
<name>A0A3S3P799_9ACAR</name>
<dbReference type="Pfam" id="PF04906">
    <property type="entry name" value="Tweety"/>
    <property type="match status" value="1"/>
</dbReference>
<keyword evidence="4" id="KW-1003">Cell membrane</keyword>
<evidence type="ECO:0000256" key="1">
    <source>
        <dbReference type="ARBA" id="ARBA00004651"/>
    </source>
</evidence>
<evidence type="ECO:0000256" key="6">
    <source>
        <dbReference type="ARBA" id="ARBA00022989"/>
    </source>
</evidence>
<dbReference type="GO" id="GO:0034707">
    <property type="term" value="C:chloride channel complex"/>
    <property type="evidence" value="ECO:0007669"/>
    <property type="project" value="UniProtKB-UniRule"/>
</dbReference>
<evidence type="ECO:0000256" key="11">
    <source>
        <dbReference type="ARBA" id="ARBA00023214"/>
    </source>
</evidence>
<keyword evidence="8 13" id="KW-0472">Membrane</keyword>
<keyword evidence="3 13" id="KW-0813">Transport</keyword>
<feature type="region of interest" description="Disordered" evidence="15">
    <location>
        <begin position="444"/>
        <end position="509"/>
    </location>
</feature>
<organism evidence="16 17">
    <name type="scientific">Dinothrombium tinctorium</name>
    <dbReference type="NCBI Taxonomy" id="1965070"/>
    <lineage>
        <taxon>Eukaryota</taxon>
        <taxon>Metazoa</taxon>
        <taxon>Ecdysozoa</taxon>
        <taxon>Arthropoda</taxon>
        <taxon>Chelicerata</taxon>
        <taxon>Arachnida</taxon>
        <taxon>Acari</taxon>
        <taxon>Acariformes</taxon>
        <taxon>Trombidiformes</taxon>
        <taxon>Prostigmata</taxon>
        <taxon>Anystina</taxon>
        <taxon>Parasitengona</taxon>
        <taxon>Trombidioidea</taxon>
        <taxon>Trombidiidae</taxon>
        <taxon>Dinothrombium</taxon>
    </lineage>
</organism>
<evidence type="ECO:0000256" key="14">
    <source>
        <dbReference type="SAM" id="Coils"/>
    </source>
</evidence>
<gene>
    <name evidence="16" type="ORF">B4U79_01012</name>
</gene>
<dbReference type="GO" id="GO:0005886">
    <property type="term" value="C:plasma membrane"/>
    <property type="evidence" value="ECO:0007669"/>
    <property type="project" value="UniProtKB-SubCell"/>
</dbReference>
<keyword evidence="6 13" id="KW-1133">Transmembrane helix</keyword>
<keyword evidence="10" id="KW-0325">Glycoprotein</keyword>
<feature type="transmembrane region" description="Helical" evidence="13">
    <location>
        <begin position="55"/>
        <end position="79"/>
    </location>
</feature>
<feature type="compositionally biased region" description="Basic residues" evidence="15">
    <location>
        <begin position="536"/>
        <end position="550"/>
    </location>
</feature>
<dbReference type="OrthoDB" id="187568at2759"/>
<evidence type="ECO:0000256" key="5">
    <source>
        <dbReference type="ARBA" id="ARBA00022692"/>
    </source>
</evidence>
<evidence type="ECO:0000256" key="8">
    <source>
        <dbReference type="ARBA" id="ARBA00023136"/>
    </source>
</evidence>
<keyword evidence="14" id="KW-0175">Coiled coil</keyword>
<feature type="coiled-coil region" evidence="14">
    <location>
        <begin position="319"/>
        <end position="349"/>
    </location>
</feature>
<reference evidence="16 17" key="1">
    <citation type="journal article" date="2018" name="Gigascience">
        <title>Genomes of trombidid mites reveal novel predicted allergens and laterally-transferred genes associated with secondary metabolism.</title>
        <authorList>
            <person name="Dong X."/>
            <person name="Chaisiri K."/>
            <person name="Xia D."/>
            <person name="Armstrong S.D."/>
            <person name="Fang Y."/>
            <person name="Donnelly M.J."/>
            <person name="Kadowaki T."/>
            <person name="McGarry J.W."/>
            <person name="Darby A.C."/>
            <person name="Makepeace B.L."/>
        </authorList>
    </citation>
    <scope>NUCLEOTIDE SEQUENCE [LARGE SCALE GENOMIC DNA]</scope>
    <source>
        <strain evidence="16">UoL-WK</strain>
    </source>
</reference>
<dbReference type="InterPro" id="IPR006990">
    <property type="entry name" value="Tweety"/>
</dbReference>
<protein>
    <recommendedName>
        <fullName evidence="13">Protein tweety homolog</fullName>
    </recommendedName>
</protein>
<evidence type="ECO:0000256" key="10">
    <source>
        <dbReference type="ARBA" id="ARBA00023180"/>
    </source>
</evidence>
<evidence type="ECO:0000256" key="13">
    <source>
        <dbReference type="RuleBase" id="RU361114"/>
    </source>
</evidence>
<evidence type="ECO:0000256" key="7">
    <source>
        <dbReference type="ARBA" id="ARBA00023065"/>
    </source>
</evidence>
<evidence type="ECO:0000256" key="12">
    <source>
        <dbReference type="ARBA" id="ARBA00023303"/>
    </source>
</evidence>
<keyword evidence="11 13" id="KW-0868">Chloride</keyword>
<comment type="caution">
    <text evidence="16">The sequence shown here is derived from an EMBL/GenBank/DDBJ whole genome shotgun (WGS) entry which is preliminary data.</text>
</comment>
<feature type="compositionally biased region" description="Low complexity" evidence="15">
    <location>
        <begin position="494"/>
        <end position="506"/>
    </location>
</feature>
<evidence type="ECO:0000256" key="4">
    <source>
        <dbReference type="ARBA" id="ARBA00022475"/>
    </source>
</evidence>
<keyword evidence="9 13" id="KW-0869">Chloride channel</keyword>
<accession>A0A3S3P799</accession>
<dbReference type="GO" id="GO:0005229">
    <property type="term" value="F:intracellularly calcium-gated chloride channel activity"/>
    <property type="evidence" value="ECO:0007669"/>
    <property type="project" value="TreeGrafter"/>
</dbReference>
<dbReference type="Proteomes" id="UP000285301">
    <property type="component" value="Unassembled WGS sequence"/>
</dbReference>
<comment type="function">
    <text evidence="13">Probable chloride channel.</text>
</comment>
<dbReference type="PANTHER" id="PTHR12424">
    <property type="entry name" value="TWEETY-RELATED"/>
    <property type="match status" value="1"/>
</dbReference>
<keyword evidence="5 13" id="KW-0812">Transmembrane</keyword>
<keyword evidence="17" id="KW-1185">Reference proteome</keyword>
<keyword evidence="12 13" id="KW-0407">Ion channel</keyword>
<feature type="transmembrane region" description="Helical" evidence="13">
    <location>
        <begin position="227"/>
        <end position="248"/>
    </location>
</feature>
<evidence type="ECO:0000256" key="3">
    <source>
        <dbReference type="ARBA" id="ARBA00022448"/>
    </source>
</evidence>
<feature type="compositionally biased region" description="Polar residues" evidence="15">
    <location>
        <begin position="471"/>
        <end position="481"/>
    </location>
</feature>
<dbReference type="AlphaFoldDB" id="A0A3S3P799"/>